<keyword evidence="2" id="KW-1185">Reference proteome</keyword>
<dbReference type="EMBL" id="JACAGB010000014">
    <property type="protein sequence ID" value="KAF6326423.1"/>
    <property type="molecule type" value="Genomic_DNA"/>
</dbReference>
<dbReference type="Proteomes" id="UP000558488">
    <property type="component" value="Unassembled WGS sequence"/>
</dbReference>
<dbReference type="AlphaFoldDB" id="A0A7J7VMY9"/>
<organism evidence="1 2">
    <name type="scientific">Pipistrellus kuhlii</name>
    <name type="common">Kuhl's pipistrelle</name>
    <dbReference type="NCBI Taxonomy" id="59472"/>
    <lineage>
        <taxon>Eukaryota</taxon>
        <taxon>Metazoa</taxon>
        <taxon>Chordata</taxon>
        <taxon>Craniata</taxon>
        <taxon>Vertebrata</taxon>
        <taxon>Euteleostomi</taxon>
        <taxon>Mammalia</taxon>
        <taxon>Eutheria</taxon>
        <taxon>Laurasiatheria</taxon>
        <taxon>Chiroptera</taxon>
        <taxon>Yangochiroptera</taxon>
        <taxon>Vespertilionidae</taxon>
        <taxon>Pipistrellus</taxon>
    </lineage>
</organism>
<name>A0A7J7VMY9_PIPKU</name>
<evidence type="ECO:0000313" key="2">
    <source>
        <dbReference type="Proteomes" id="UP000558488"/>
    </source>
</evidence>
<evidence type="ECO:0000313" key="1">
    <source>
        <dbReference type="EMBL" id="KAF6326423.1"/>
    </source>
</evidence>
<comment type="caution">
    <text evidence="1">The sequence shown here is derived from an EMBL/GenBank/DDBJ whole genome shotgun (WGS) entry which is preliminary data.</text>
</comment>
<sequence length="154" mass="17221">MIRDLCSGGRSTNRKHGSACPPLLRCSVPTKIITHSTSTICSTGYHSSSCVVSFSPRANITHESPRGLPLRSFDDNCPDSCSTNTLWRWALDRKSLAPAQKGNLLSLFHTDSTYSAPRWMSASLEKIIYSSHLGLKLKKSMHHWHFNMGTRKIF</sequence>
<protein>
    <submittedName>
        <fullName evidence="1">Uncharacterized protein</fullName>
    </submittedName>
</protein>
<gene>
    <name evidence="1" type="ORF">mPipKuh1_008418</name>
</gene>
<accession>A0A7J7VMY9</accession>
<proteinExistence type="predicted"/>
<reference evidence="1 2" key="1">
    <citation type="journal article" date="2020" name="Nature">
        <title>Six reference-quality genomes reveal evolution of bat adaptations.</title>
        <authorList>
            <person name="Jebb D."/>
            <person name="Huang Z."/>
            <person name="Pippel M."/>
            <person name="Hughes G.M."/>
            <person name="Lavrichenko K."/>
            <person name="Devanna P."/>
            <person name="Winkler S."/>
            <person name="Jermiin L.S."/>
            <person name="Skirmuntt E.C."/>
            <person name="Katzourakis A."/>
            <person name="Burkitt-Gray L."/>
            <person name="Ray D.A."/>
            <person name="Sullivan K.A.M."/>
            <person name="Roscito J.G."/>
            <person name="Kirilenko B.M."/>
            <person name="Davalos L.M."/>
            <person name="Corthals A.P."/>
            <person name="Power M.L."/>
            <person name="Jones G."/>
            <person name="Ransome R.D."/>
            <person name="Dechmann D.K.N."/>
            <person name="Locatelli A.G."/>
            <person name="Puechmaille S.J."/>
            <person name="Fedrigo O."/>
            <person name="Jarvis E.D."/>
            <person name="Hiller M."/>
            <person name="Vernes S.C."/>
            <person name="Myers E.W."/>
            <person name="Teeling E.C."/>
        </authorList>
    </citation>
    <scope>NUCLEOTIDE SEQUENCE [LARGE SCALE GENOMIC DNA]</scope>
    <source>
        <strain evidence="1">MPipKuh1</strain>
        <tissue evidence="1">Flight muscle</tissue>
    </source>
</reference>